<reference evidence="2 3" key="1">
    <citation type="submission" date="2019-03" db="EMBL/GenBank/DDBJ databases">
        <title>Genomic Encyclopedia of Type Strains, Phase IV (KMG-IV): sequencing the most valuable type-strain genomes for metagenomic binning, comparative biology and taxonomic classification.</title>
        <authorList>
            <person name="Goeker M."/>
        </authorList>
    </citation>
    <scope>NUCLEOTIDE SEQUENCE [LARGE SCALE GENOMIC DNA]</scope>
    <source>
        <strain evidence="2 3">LX-B</strain>
    </source>
</reference>
<evidence type="ECO:0000256" key="1">
    <source>
        <dbReference type="SAM" id="MobiDB-lite"/>
    </source>
</evidence>
<protein>
    <submittedName>
        <fullName evidence="2">Uncharacterized protein DUF2800</fullName>
    </submittedName>
</protein>
<proteinExistence type="predicted"/>
<sequence>MAKKSKPAHAVLSASGSHKWLNCPPSARLEELEPEETSKYAEEGSLAHQIGELKLKKYLTEPMGLKTFNNRLGKIKTDPLFQEEMLRHTDTYVDYIQKVVHSFSSPPYVAIEKKIDFSAYVPDGFGTGDFVAVGGDTLCISDLKYGKGVPVSAERNPQMMLYALGVLLEFSLFYDIKKVKLAIIQPRLDSISEFEMSVEELLAWGESIKPIAQMAYKGEGEFCPGEHCRFCRAKAICRARTNTYTALEDFGKALPPTLSNEEVGAILNRAKDLANWVSSLEEYALSECLAGREIPGWKIVEGRTSREYTNQDDAFRYLINSGVQEVMLYERKPLTVPAIEKMLGRSEYVRLLENSGYVAWKPGKPTLAPESDKRAAYNPRSSAAEDFGGEIA</sequence>
<feature type="region of interest" description="Disordered" evidence="1">
    <location>
        <begin position="366"/>
        <end position="392"/>
    </location>
</feature>
<name>A0A4R1RJK8_HYDET</name>
<evidence type="ECO:0000313" key="3">
    <source>
        <dbReference type="Proteomes" id="UP000295008"/>
    </source>
</evidence>
<dbReference type="Pfam" id="PF10926">
    <property type="entry name" value="DUF2800"/>
    <property type="match status" value="1"/>
</dbReference>
<keyword evidence="3" id="KW-1185">Reference proteome</keyword>
<dbReference type="EMBL" id="SLUN01000016">
    <property type="protein sequence ID" value="TCL65872.1"/>
    <property type="molecule type" value="Genomic_DNA"/>
</dbReference>
<dbReference type="Proteomes" id="UP000295008">
    <property type="component" value="Unassembled WGS sequence"/>
</dbReference>
<dbReference type="RefSeq" id="WP_132014836.1">
    <property type="nucleotide sequence ID" value="NZ_SLUN01000016.1"/>
</dbReference>
<dbReference type="InterPro" id="IPR011604">
    <property type="entry name" value="PDDEXK-like_dom_sf"/>
</dbReference>
<gene>
    <name evidence="2" type="ORF">EDC14_10161</name>
</gene>
<dbReference type="InterPro" id="IPR021229">
    <property type="entry name" value="DUF2800"/>
</dbReference>
<accession>A0A4R1RJK8</accession>
<evidence type="ECO:0000313" key="2">
    <source>
        <dbReference type="EMBL" id="TCL65872.1"/>
    </source>
</evidence>
<organism evidence="2 3">
    <name type="scientific">Hydrogenispora ethanolica</name>
    <dbReference type="NCBI Taxonomy" id="1082276"/>
    <lineage>
        <taxon>Bacteria</taxon>
        <taxon>Bacillati</taxon>
        <taxon>Bacillota</taxon>
        <taxon>Hydrogenispora</taxon>
    </lineage>
</organism>
<comment type="caution">
    <text evidence="2">The sequence shown here is derived from an EMBL/GenBank/DDBJ whole genome shotgun (WGS) entry which is preliminary data.</text>
</comment>
<dbReference type="Gene3D" id="3.90.320.10">
    <property type="match status" value="1"/>
</dbReference>
<dbReference type="OrthoDB" id="9766061at2"/>
<dbReference type="AlphaFoldDB" id="A0A4R1RJK8"/>